<dbReference type="OrthoDB" id="9775794at2"/>
<dbReference type="GO" id="GO:0016853">
    <property type="term" value="F:isomerase activity"/>
    <property type="evidence" value="ECO:0007669"/>
    <property type="project" value="UniProtKB-KW"/>
</dbReference>
<comment type="subcellular location">
    <subcellularLocation>
        <location evidence="1">Peroxisome</location>
    </subcellularLocation>
</comment>
<dbReference type="GO" id="GO:0005737">
    <property type="term" value="C:cytoplasm"/>
    <property type="evidence" value="ECO:0007669"/>
    <property type="project" value="UniProtKB-ARBA"/>
</dbReference>
<comment type="similarity">
    <text evidence="3 9">Belongs to the enoyl-CoA hydratase/isomerase family.</text>
</comment>
<dbReference type="InterPro" id="IPR018376">
    <property type="entry name" value="Enoyl-CoA_hyd/isom_CS"/>
</dbReference>
<dbReference type="Gene3D" id="1.10.12.10">
    <property type="entry name" value="Lyase 2-enoyl-coa Hydratase, Chain A, domain 2"/>
    <property type="match status" value="1"/>
</dbReference>
<dbReference type="RefSeq" id="WP_002699414.1">
    <property type="nucleotide sequence ID" value="NZ_AAWS01000023.1"/>
</dbReference>
<keyword evidence="6" id="KW-0443">Lipid metabolism</keyword>
<dbReference type="PANTHER" id="PTHR43149:SF1">
    <property type="entry name" value="DELTA(3,5)-DELTA(2,4)-DIENOYL-COA ISOMERASE, MITOCHONDRIAL"/>
    <property type="match status" value="1"/>
</dbReference>
<evidence type="ECO:0000256" key="4">
    <source>
        <dbReference type="ARBA" id="ARBA00022832"/>
    </source>
</evidence>
<comment type="caution">
    <text evidence="10">The sequence shown here is derived from an EMBL/GenBank/DDBJ whole genome shotgun (WGS) entry which is preliminary data.</text>
</comment>
<evidence type="ECO:0000256" key="6">
    <source>
        <dbReference type="ARBA" id="ARBA00023098"/>
    </source>
</evidence>
<evidence type="ECO:0000256" key="2">
    <source>
        <dbReference type="ARBA" id="ARBA00005005"/>
    </source>
</evidence>
<dbReference type="Pfam" id="PF00378">
    <property type="entry name" value="ECH_1"/>
    <property type="match status" value="1"/>
</dbReference>
<keyword evidence="11" id="KW-1185">Reference proteome</keyword>
<evidence type="ECO:0000256" key="7">
    <source>
        <dbReference type="ARBA" id="ARBA00023140"/>
    </source>
</evidence>
<dbReference type="eggNOG" id="COG1024">
    <property type="taxonomic scope" value="Bacteria"/>
</dbReference>
<evidence type="ECO:0000313" key="11">
    <source>
        <dbReference type="Proteomes" id="UP000004095"/>
    </source>
</evidence>
<evidence type="ECO:0000256" key="8">
    <source>
        <dbReference type="ARBA" id="ARBA00023235"/>
    </source>
</evidence>
<keyword evidence="4" id="KW-0276">Fatty acid metabolism</keyword>
<proteinExistence type="inferred from homology"/>
<comment type="pathway">
    <text evidence="2">Lipid metabolism; fatty acid beta-oxidation.</text>
</comment>
<dbReference type="Proteomes" id="UP000004095">
    <property type="component" value="Unassembled WGS sequence"/>
</dbReference>
<keyword evidence="5" id="KW-0007">Acetylation</keyword>
<keyword evidence="8 10" id="KW-0413">Isomerase</keyword>
<organism evidence="10 11">
    <name type="scientific">Microscilla marina ATCC 23134</name>
    <dbReference type="NCBI Taxonomy" id="313606"/>
    <lineage>
        <taxon>Bacteria</taxon>
        <taxon>Pseudomonadati</taxon>
        <taxon>Bacteroidota</taxon>
        <taxon>Cytophagia</taxon>
        <taxon>Cytophagales</taxon>
        <taxon>Microscillaceae</taxon>
        <taxon>Microscilla</taxon>
    </lineage>
</organism>
<sequence>MEFETLLLSIEGHVATVKINVPKKANAMTQAFWKEIKEVMQALDQNEDVRVIVLEGEGKHFTSGIDLTMFMQLKAELDKSDCPARSREKLRHTILTLQESFNAIEKCRKPVLAAIHGACIGGGIDMISACDMRYCSTDAYFTVKEIDLGMVADVGTLQRLPKIIGEGIARELAYTGRKFSGEEAKTMQLVNQCYDSRETMLKEVYNIAQTIAAKSPLAIRGTKEMFLYTRDHSVEEGLNYIATWNAGMLFSKDLQEAAMAGMQKRTPNFAN</sequence>
<dbReference type="NCBIfam" id="NF004794">
    <property type="entry name" value="PRK06142.1"/>
    <property type="match status" value="1"/>
</dbReference>
<dbReference type="EC" id="5.3.3.-" evidence="10"/>
<dbReference type="FunFam" id="3.90.226.10:FF:000024">
    <property type="entry name" value="Delta3,5-delta2,4-dienoyl-CoA isomerase"/>
    <property type="match status" value="1"/>
</dbReference>
<evidence type="ECO:0000313" key="10">
    <source>
        <dbReference type="EMBL" id="EAY27436.1"/>
    </source>
</evidence>
<dbReference type="InterPro" id="IPR014748">
    <property type="entry name" value="Enoyl-CoA_hydra_C"/>
</dbReference>
<dbReference type="CDD" id="cd06558">
    <property type="entry name" value="crotonase-like"/>
    <property type="match status" value="1"/>
</dbReference>
<keyword evidence="7" id="KW-0576">Peroxisome</keyword>
<dbReference type="PANTHER" id="PTHR43149">
    <property type="entry name" value="ENOYL-COA HYDRATASE"/>
    <property type="match status" value="1"/>
</dbReference>
<evidence type="ECO:0000256" key="3">
    <source>
        <dbReference type="ARBA" id="ARBA00005254"/>
    </source>
</evidence>
<dbReference type="Gene3D" id="3.90.226.10">
    <property type="entry name" value="2-enoyl-CoA Hydratase, Chain A, domain 1"/>
    <property type="match status" value="1"/>
</dbReference>
<protein>
    <submittedName>
        <fullName evidence="10">Delta3,5-delta2,4-dienoyl-CoA isomerase</fullName>
        <ecNumber evidence="10">5.3.3.-</ecNumber>
    </submittedName>
</protein>
<dbReference type="InterPro" id="IPR029045">
    <property type="entry name" value="ClpP/crotonase-like_dom_sf"/>
</dbReference>
<evidence type="ECO:0000256" key="1">
    <source>
        <dbReference type="ARBA" id="ARBA00004275"/>
    </source>
</evidence>
<dbReference type="PROSITE" id="PS00166">
    <property type="entry name" value="ENOYL_COA_HYDRATASE"/>
    <property type="match status" value="1"/>
</dbReference>
<evidence type="ECO:0000256" key="5">
    <source>
        <dbReference type="ARBA" id="ARBA00022990"/>
    </source>
</evidence>
<reference evidence="10 11" key="1">
    <citation type="submission" date="2007-01" db="EMBL/GenBank/DDBJ databases">
        <authorList>
            <person name="Haygood M."/>
            <person name="Podell S."/>
            <person name="Anderson C."/>
            <person name="Hopkinson B."/>
            <person name="Roe K."/>
            <person name="Barbeau K."/>
            <person name="Gaasterland T."/>
            <person name="Ferriera S."/>
            <person name="Johnson J."/>
            <person name="Kravitz S."/>
            <person name="Beeson K."/>
            <person name="Sutton G."/>
            <person name="Rogers Y.-H."/>
            <person name="Friedman R."/>
            <person name="Frazier M."/>
            <person name="Venter J.C."/>
        </authorList>
    </citation>
    <scope>NUCLEOTIDE SEQUENCE [LARGE SCALE GENOMIC DNA]</scope>
    <source>
        <strain evidence="10 11">ATCC 23134</strain>
    </source>
</reference>
<dbReference type="UniPathway" id="UPA00659"/>
<dbReference type="GO" id="GO:0006635">
    <property type="term" value="P:fatty acid beta-oxidation"/>
    <property type="evidence" value="ECO:0007669"/>
    <property type="project" value="UniProtKB-UniPathway"/>
</dbReference>
<name>A1ZQ27_MICM2</name>
<dbReference type="EMBL" id="AAWS01000023">
    <property type="protein sequence ID" value="EAY27436.1"/>
    <property type="molecule type" value="Genomic_DNA"/>
</dbReference>
<accession>A1ZQ27</accession>
<dbReference type="InterPro" id="IPR001753">
    <property type="entry name" value="Enoyl-CoA_hydra/iso"/>
</dbReference>
<dbReference type="FunFam" id="1.10.12.10:FF:000004">
    <property type="entry name" value="Delta3,5-delta2,4-dienoyl-CoA isomerase"/>
    <property type="match status" value="1"/>
</dbReference>
<dbReference type="InterPro" id="IPR045002">
    <property type="entry name" value="Ech1-like"/>
</dbReference>
<evidence type="ECO:0000256" key="9">
    <source>
        <dbReference type="RuleBase" id="RU003707"/>
    </source>
</evidence>
<dbReference type="SUPFAM" id="SSF52096">
    <property type="entry name" value="ClpP/crotonase"/>
    <property type="match status" value="1"/>
</dbReference>
<gene>
    <name evidence="10" type="ORF">M23134_06837</name>
</gene>
<dbReference type="AlphaFoldDB" id="A1ZQ27"/>